<evidence type="ECO:0000256" key="5">
    <source>
        <dbReference type="ARBA" id="ARBA00023136"/>
    </source>
</evidence>
<dbReference type="SUPFAM" id="SSF103473">
    <property type="entry name" value="MFS general substrate transporter"/>
    <property type="match status" value="1"/>
</dbReference>
<evidence type="ECO:0000313" key="9">
    <source>
        <dbReference type="Proteomes" id="UP000190080"/>
    </source>
</evidence>
<dbReference type="GO" id="GO:0005886">
    <property type="term" value="C:plasma membrane"/>
    <property type="evidence" value="ECO:0007669"/>
    <property type="project" value="UniProtKB-SubCell"/>
</dbReference>
<evidence type="ECO:0000256" key="4">
    <source>
        <dbReference type="ARBA" id="ARBA00022989"/>
    </source>
</evidence>
<feature type="transmembrane region" description="Helical" evidence="6">
    <location>
        <begin position="223"/>
        <end position="244"/>
    </location>
</feature>
<keyword evidence="3 6" id="KW-0812">Transmembrane</keyword>
<name>A0A1V4IDE9_9CLOT</name>
<feature type="transmembrane region" description="Helical" evidence="6">
    <location>
        <begin position="85"/>
        <end position="112"/>
    </location>
</feature>
<dbReference type="CDD" id="cd06174">
    <property type="entry name" value="MFS"/>
    <property type="match status" value="1"/>
</dbReference>
<dbReference type="InterPro" id="IPR020846">
    <property type="entry name" value="MFS_dom"/>
</dbReference>
<feature type="transmembrane region" description="Helical" evidence="6">
    <location>
        <begin position="348"/>
        <end position="371"/>
    </location>
</feature>
<proteinExistence type="predicted"/>
<keyword evidence="5 6" id="KW-0472">Membrane</keyword>
<gene>
    <name evidence="8" type="primary">yqcE</name>
    <name evidence="8" type="ORF">CLORY_38200</name>
</gene>
<dbReference type="InterPro" id="IPR051337">
    <property type="entry name" value="OPA_Antiporter"/>
</dbReference>
<dbReference type="Proteomes" id="UP000190080">
    <property type="component" value="Unassembled WGS sequence"/>
</dbReference>
<feature type="transmembrane region" description="Helical" evidence="6">
    <location>
        <begin position="141"/>
        <end position="163"/>
    </location>
</feature>
<accession>A0A1V4IDE9</accession>
<evidence type="ECO:0000256" key="3">
    <source>
        <dbReference type="ARBA" id="ARBA00022692"/>
    </source>
</evidence>
<dbReference type="RefSeq" id="WP_169911688.1">
    <property type="nucleotide sequence ID" value="NZ_MZGV01000066.1"/>
</dbReference>
<feature type="transmembrane region" description="Helical" evidence="6">
    <location>
        <begin position="383"/>
        <end position="405"/>
    </location>
</feature>
<feature type="transmembrane region" description="Helical" evidence="6">
    <location>
        <begin position="52"/>
        <end position="73"/>
    </location>
</feature>
<evidence type="ECO:0000256" key="6">
    <source>
        <dbReference type="SAM" id="Phobius"/>
    </source>
</evidence>
<evidence type="ECO:0000256" key="2">
    <source>
        <dbReference type="ARBA" id="ARBA00022448"/>
    </source>
</evidence>
<dbReference type="InterPro" id="IPR036259">
    <property type="entry name" value="MFS_trans_sf"/>
</dbReference>
<dbReference type="EMBL" id="MZGV01000066">
    <property type="protein sequence ID" value="OPJ58022.1"/>
    <property type="molecule type" value="Genomic_DNA"/>
</dbReference>
<organism evidence="8 9">
    <name type="scientific">Clostridium oryzae</name>
    <dbReference type="NCBI Taxonomy" id="1450648"/>
    <lineage>
        <taxon>Bacteria</taxon>
        <taxon>Bacillati</taxon>
        <taxon>Bacillota</taxon>
        <taxon>Clostridia</taxon>
        <taxon>Eubacteriales</taxon>
        <taxon>Clostridiaceae</taxon>
        <taxon>Clostridium</taxon>
    </lineage>
</organism>
<dbReference type="PANTHER" id="PTHR43826">
    <property type="entry name" value="GLUCOSE-6-PHOSPHATE EXCHANGER SLC37A4"/>
    <property type="match status" value="1"/>
</dbReference>
<evidence type="ECO:0000313" key="8">
    <source>
        <dbReference type="EMBL" id="OPJ58022.1"/>
    </source>
</evidence>
<reference evidence="8 9" key="1">
    <citation type="submission" date="2017-03" db="EMBL/GenBank/DDBJ databases">
        <title>Genome sequence of Clostridium oryzae DSM 28571.</title>
        <authorList>
            <person name="Poehlein A."/>
            <person name="Daniel R."/>
        </authorList>
    </citation>
    <scope>NUCLEOTIDE SEQUENCE [LARGE SCALE GENOMIC DNA]</scope>
    <source>
        <strain evidence="8 9">DSM 28571</strain>
    </source>
</reference>
<keyword evidence="4 6" id="KW-1133">Transmembrane helix</keyword>
<comment type="subcellular location">
    <subcellularLocation>
        <location evidence="1">Cell membrane</location>
        <topology evidence="1">Multi-pass membrane protein</topology>
    </subcellularLocation>
</comment>
<dbReference type="Pfam" id="PF07690">
    <property type="entry name" value="MFS_1"/>
    <property type="match status" value="1"/>
</dbReference>
<dbReference type="PROSITE" id="PS50850">
    <property type="entry name" value="MFS"/>
    <property type="match status" value="1"/>
</dbReference>
<feature type="transmembrane region" description="Helical" evidence="6">
    <location>
        <begin position="175"/>
        <end position="195"/>
    </location>
</feature>
<dbReference type="GO" id="GO:0035435">
    <property type="term" value="P:phosphate ion transmembrane transport"/>
    <property type="evidence" value="ECO:0007669"/>
    <property type="project" value="TreeGrafter"/>
</dbReference>
<feature type="transmembrane region" description="Helical" evidence="6">
    <location>
        <begin position="317"/>
        <end position="336"/>
    </location>
</feature>
<evidence type="ECO:0000259" key="7">
    <source>
        <dbReference type="PROSITE" id="PS50850"/>
    </source>
</evidence>
<protein>
    <submittedName>
        <fullName evidence="8">Inner membrane protein YqcE</fullName>
    </submittedName>
</protein>
<dbReference type="AlphaFoldDB" id="A0A1V4IDE9"/>
<dbReference type="Gene3D" id="1.20.1250.20">
    <property type="entry name" value="MFS general substrate transporter like domains"/>
    <property type="match status" value="2"/>
</dbReference>
<dbReference type="STRING" id="1450648.CLORY_38200"/>
<dbReference type="InterPro" id="IPR011701">
    <property type="entry name" value="MFS"/>
</dbReference>
<comment type="caution">
    <text evidence="8">The sequence shown here is derived from an EMBL/GenBank/DDBJ whole genome shotgun (WGS) entry which is preliminary data.</text>
</comment>
<dbReference type="PANTHER" id="PTHR43826:SF3">
    <property type="entry name" value="GLUCOSE-6-PHOSPHATE EXCHANGER SLC37A4"/>
    <property type="match status" value="1"/>
</dbReference>
<evidence type="ECO:0000256" key="1">
    <source>
        <dbReference type="ARBA" id="ARBA00004651"/>
    </source>
</evidence>
<feature type="transmembrane region" description="Helical" evidence="6">
    <location>
        <begin position="12"/>
        <end position="32"/>
    </location>
</feature>
<feature type="domain" description="Major facilitator superfamily (MFS) profile" evidence="7">
    <location>
        <begin position="8"/>
        <end position="410"/>
    </location>
</feature>
<keyword evidence="2" id="KW-0813">Transport</keyword>
<sequence>MGQGEKKISLRLFAMLFILGFVNAVMYTFPYVRYVFYDQQIAAMNITNTQSGYLMSIYSISMMISMIPGGILADKFSVKKSLTCSILGSVVIIVIYALTMNFAVACLLWFLVGLTTNFVFWCAITKAVGMVGSVEQQGICYGIYYASSGIISAILNAVCLWASSFSKKPAQSFIIAIWVMAIGTLLAALLVILFFKEKEGNFTADEENRFKITYVKDVLKNPITWLMSIMIMSAYGLYTSVSYFSPYLKDVMGISLVSSSLISIVRSNLMNLLCPVGGLIIDKIFKSATKWYVCAFGITCAIYVLVMTIPSSINPSLATFISLLPSAIAMMLYGVIWSCLKECKFKPMYTGTVIGIASIIGYLPDFFYYVIFGKWMDLYGNAAYKMIFGYLLGTAIIGMIAAILIHRISHKKLSKEI</sequence>
<keyword evidence="9" id="KW-1185">Reference proteome</keyword>
<dbReference type="GO" id="GO:0061513">
    <property type="term" value="F:glucose 6-phosphate:phosphate antiporter activity"/>
    <property type="evidence" value="ECO:0007669"/>
    <property type="project" value="TreeGrafter"/>
</dbReference>
<feature type="transmembrane region" description="Helical" evidence="6">
    <location>
        <begin position="291"/>
        <end position="311"/>
    </location>
</feature>